<reference evidence="3 4" key="1">
    <citation type="submission" date="2023-10" db="EMBL/GenBank/DDBJ databases">
        <authorList>
            <person name="Botero Cardona J."/>
        </authorList>
    </citation>
    <scope>NUCLEOTIDE SEQUENCE [LARGE SCALE GENOMIC DNA]</scope>
    <source>
        <strain evidence="3 4">R-55214</strain>
    </source>
</reference>
<comment type="caution">
    <text evidence="3">The sequence shown here is derived from an EMBL/GenBank/DDBJ whole genome shotgun (WGS) entry which is preliminary data.</text>
</comment>
<sequence length="91" mass="10992">MVYEDKETRMKRHKEQATAVNNQFATVNDEQPDKHEYRHANMRAGFRFGAINYGKHMRWLNEIITQYSLAIFIVSIPIFIGFYFVYKWIKK</sequence>
<keyword evidence="2" id="KW-0472">Membrane</keyword>
<feature type="transmembrane region" description="Helical" evidence="2">
    <location>
        <begin position="67"/>
        <end position="86"/>
    </location>
</feature>
<keyword evidence="4" id="KW-1185">Reference proteome</keyword>
<keyword evidence="2" id="KW-1133">Transmembrane helix</keyword>
<keyword evidence="1" id="KW-0175">Coiled coil</keyword>
<proteinExistence type="predicted"/>
<dbReference type="RefSeq" id="WP_338343172.1">
    <property type="nucleotide sequence ID" value="NZ_CAUZLH010000001.1"/>
</dbReference>
<gene>
    <name evidence="3" type="ORF">R55214_HHFBAMCI_00129</name>
</gene>
<protein>
    <submittedName>
        <fullName evidence="3">Uncharacterized protein</fullName>
    </submittedName>
</protein>
<evidence type="ECO:0000313" key="4">
    <source>
        <dbReference type="Proteomes" id="UP001314166"/>
    </source>
</evidence>
<dbReference type="Proteomes" id="UP001314166">
    <property type="component" value="Unassembled WGS sequence"/>
</dbReference>
<name>A0ABM9MMK7_9LACO</name>
<accession>A0ABM9MMK7</accession>
<organism evidence="3 4">
    <name type="scientific">Fructobacillus evanidus</name>
    <dbReference type="NCBI Taxonomy" id="3064281"/>
    <lineage>
        <taxon>Bacteria</taxon>
        <taxon>Bacillati</taxon>
        <taxon>Bacillota</taxon>
        <taxon>Bacilli</taxon>
        <taxon>Lactobacillales</taxon>
        <taxon>Lactobacillaceae</taxon>
        <taxon>Fructobacillus</taxon>
    </lineage>
</organism>
<feature type="coiled-coil region" evidence="1">
    <location>
        <begin position="3"/>
        <end position="30"/>
    </location>
</feature>
<evidence type="ECO:0000313" key="3">
    <source>
        <dbReference type="EMBL" id="CAK1226210.1"/>
    </source>
</evidence>
<dbReference type="EMBL" id="CAUZMB010000001">
    <property type="protein sequence ID" value="CAK1226210.1"/>
    <property type="molecule type" value="Genomic_DNA"/>
</dbReference>
<evidence type="ECO:0000256" key="1">
    <source>
        <dbReference type="SAM" id="Coils"/>
    </source>
</evidence>
<keyword evidence="2" id="KW-0812">Transmembrane</keyword>
<evidence type="ECO:0000256" key="2">
    <source>
        <dbReference type="SAM" id="Phobius"/>
    </source>
</evidence>